<sequence length="133" mass="15591">MDVDDFTQSLESVMRVESKPRSLPLRIQDHRELFDEWCALNPQALREIELTALAIAVHGKRVSTKYLIEKQRYEGRSKLNPVTFYDLSGHEHTYGINNTITPMLARYLLNRHPDMDIVIRHSIFDEKEKTHEA</sequence>
<dbReference type="STRING" id="445975.COLSTE_02184"/>
<reference evidence="1 2" key="1">
    <citation type="submission" date="2008-10" db="EMBL/GenBank/DDBJ databases">
        <title>Draft genome sequence of Collinsella stercoris (DSM 13279).</title>
        <authorList>
            <person name="Sudarsanam P."/>
            <person name="Ley R."/>
            <person name="Guruge J."/>
            <person name="Turnbaugh P.J."/>
            <person name="Mahowald M."/>
            <person name="Liep D."/>
            <person name="Gordon J."/>
        </authorList>
    </citation>
    <scope>NUCLEOTIDE SEQUENCE [LARGE SCALE GENOMIC DNA]</scope>
    <source>
        <strain evidence="1 2">DSM 13279</strain>
    </source>
</reference>
<dbReference type="EMBL" id="ABXJ01000128">
    <property type="protein sequence ID" value="EEA89642.1"/>
    <property type="molecule type" value="Genomic_DNA"/>
</dbReference>
<name>B6GDK3_9ACTN</name>
<proteinExistence type="predicted"/>
<dbReference type="GeneID" id="98002264"/>
<keyword evidence="2" id="KW-1185">Reference proteome</keyword>
<dbReference type="AlphaFoldDB" id="B6GDK3"/>
<reference evidence="1 2" key="2">
    <citation type="submission" date="2008-10" db="EMBL/GenBank/DDBJ databases">
        <authorList>
            <person name="Fulton L."/>
            <person name="Clifton S."/>
            <person name="Fulton B."/>
            <person name="Xu J."/>
            <person name="Minx P."/>
            <person name="Pepin K.H."/>
            <person name="Johnson M."/>
            <person name="Thiruvilangam P."/>
            <person name="Bhonagiri V."/>
            <person name="Nash W.E."/>
            <person name="Mardis E.R."/>
            <person name="Wilson R.K."/>
        </authorList>
    </citation>
    <scope>NUCLEOTIDE SEQUENCE [LARGE SCALE GENOMIC DNA]</scope>
    <source>
        <strain evidence="1 2">DSM 13279</strain>
    </source>
</reference>
<comment type="caution">
    <text evidence="1">The sequence shown here is derived from an EMBL/GenBank/DDBJ whole genome shotgun (WGS) entry which is preliminary data.</text>
</comment>
<evidence type="ECO:0000313" key="1">
    <source>
        <dbReference type="EMBL" id="EEA89642.1"/>
    </source>
</evidence>
<protein>
    <submittedName>
        <fullName evidence="1">Uncharacterized protein</fullName>
    </submittedName>
</protein>
<organism evidence="1 2">
    <name type="scientific">Collinsella stercoris DSM 13279</name>
    <dbReference type="NCBI Taxonomy" id="445975"/>
    <lineage>
        <taxon>Bacteria</taxon>
        <taxon>Bacillati</taxon>
        <taxon>Actinomycetota</taxon>
        <taxon>Coriobacteriia</taxon>
        <taxon>Coriobacteriales</taxon>
        <taxon>Coriobacteriaceae</taxon>
        <taxon>Collinsella</taxon>
    </lineage>
</organism>
<dbReference type="eggNOG" id="ENOG5031UY7">
    <property type="taxonomic scope" value="Bacteria"/>
</dbReference>
<accession>B6GDK3</accession>
<gene>
    <name evidence="1" type="ORF">COLSTE_02184</name>
</gene>
<dbReference type="RefSeq" id="WP_006721812.1">
    <property type="nucleotide sequence ID" value="NZ_CP085935.1"/>
</dbReference>
<dbReference type="OrthoDB" id="3196779at2"/>
<dbReference type="HOGENOM" id="CLU_1903100_0_0_11"/>
<evidence type="ECO:0000313" key="2">
    <source>
        <dbReference type="Proteomes" id="UP000003560"/>
    </source>
</evidence>
<dbReference type="Proteomes" id="UP000003560">
    <property type="component" value="Unassembled WGS sequence"/>
</dbReference>